<dbReference type="PANTHER" id="PTHR37299:SF1">
    <property type="entry name" value="STAGE 0 SPORULATION PROTEIN A HOMOLOG"/>
    <property type="match status" value="1"/>
</dbReference>
<keyword evidence="7" id="KW-1185">Reference proteome</keyword>
<feature type="domain" description="HTH LytTR-type" evidence="5">
    <location>
        <begin position="140"/>
        <end position="227"/>
    </location>
</feature>
<dbReference type="SMART" id="SM00448">
    <property type="entry name" value="REC"/>
    <property type="match status" value="1"/>
</dbReference>
<comment type="function">
    <text evidence="2">May play the central regulatory role in sporulation. It may be an element of the effector pathway responsible for the activation of sporulation genes in response to nutritional stress. Spo0A may act in concert with spo0H (a sigma factor) to control the expression of some genes that are critical to the sporulation process.</text>
</comment>
<evidence type="ECO:0000256" key="1">
    <source>
        <dbReference type="ARBA" id="ARBA00018672"/>
    </source>
</evidence>
<name>F1T713_9FIRM</name>
<dbReference type="eggNOG" id="COG3279">
    <property type="taxonomic scope" value="Bacteria"/>
</dbReference>
<reference evidence="6" key="1">
    <citation type="submission" date="2009-07" db="EMBL/GenBank/DDBJ databases">
        <authorList>
            <consortium name="US DOE Joint Genome Institute (JGI-PGF)"/>
            <person name="Lucas S."/>
            <person name="Copeland A."/>
            <person name="Lapidus A."/>
            <person name="Glavina del Rio T."/>
            <person name="Tice H."/>
            <person name="Bruce D."/>
            <person name="Goodwin L."/>
            <person name="Pitluck S."/>
            <person name="Larimer F."/>
            <person name="Land M.L."/>
            <person name="Mouttaki H."/>
            <person name="He Z."/>
            <person name="Zhou J."/>
            <person name="Hemme C.L."/>
        </authorList>
    </citation>
    <scope>NUCLEOTIDE SEQUENCE [LARGE SCALE GENOMIC DNA]</scope>
    <source>
        <strain evidence="6">DSM 2782</strain>
    </source>
</reference>
<dbReference type="GO" id="GO:0003677">
    <property type="term" value="F:DNA binding"/>
    <property type="evidence" value="ECO:0007669"/>
    <property type="project" value="InterPro"/>
</dbReference>
<evidence type="ECO:0000256" key="2">
    <source>
        <dbReference type="ARBA" id="ARBA00024867"/>
    </source>
</evidence>
<dbReference type="Gene3D" id="2.40.50.1020">
    <property type="entry name" value="LytTr DNA-binding domain"/>
    <property type="match status" value="1"/>
</dbReference>
<dbReference type="OrthoDB" id="113975at2"/>
<dbReference type="PROSITE" id="PS50110">
    <property type="entry name" value="RESPONSE_REGULATORY"/>
    <property type="match status" value="1"/>
</dbReference>
<evidence type="ECO:0000256" key="3">
    <source>
        <dbReference type="PROSITE-ProRule" id="PRU00169"/>
    </source>
</evidence>
<feature type="modified residue" description="4-aspartylphosphate" evidence="3">
    <location>
        <position position="60"/>
    </location>
</feature>
<organism evidence="6 7">
    <name type="scientific">Ruminiclostridium papyrosolvens DSM 2782</name>
    <dbReference type="NCBI Taxonomy" id="588581"/>
    <lineage>
        <taxon>Bacteria</taxon>
        <taxon>Bacillati</taxon>
        <taxon>Bacillota</taxon>
        <taxon>Clostridia</taxon>
        <taxon>Eubacteriales</taxon>
        <taxon>Oscillospiraceae</taxon>
        <taxon>Ruminiclostridium</taxon>
    </lineage>
</organism>
<dbReference type="InterPro" id="IPR046947">
    <property type="entry name" value="LytR-like"/>
</dbReference>
<dbReference type="SMART" id="SM00850">
    <property type="entry name" value="LytTR"/>
    <property type="match status" value="1"/>
</dbReference>
<dbReference type="EMBL" id="ACXX02000001">
    <property type="protein sequence ID" value="EGD49261.1"/>
    <property type="molecule type" value="Genomic_DNA"/>
</dbReference>
<feature type="domain" description="Response regulatory" evidence="4">
    <location>
        <begin position="3"/>
        <end position="123"/>
    </location>
</feature>
<gene>
    <name evidence="6" type="ORF">Cpap_3693</name>
</gene>
<dbReference type="GO" id="GO:0000156">
    <property type="term" value="F:phosphorelay response regulator activity"/>
    <property type="evidence" value="ECO:0007669"/>
    <property type="project" value="InterPro"/>
</dbReference>
<dbReference type="PROSITE" id="PS50930">
    <property type="entry name" value="HTH_LYTTR"/>
    <property type="match status" value="1"/>
</dbReference>
<dbReference type="STRING" id="588581.Cpap_3693"/>
<dbReference type="RefSeq" id="WP_004615839.1">
    <property type="nucleotide sequence ID" value="NZ_ACXX02000001.1"/>
</dbReference>
<protein>
    <recommendedName>
        <fullName evidence="1">Stage 0 sporulation protein A homolog</fullName>
    </recommendedName>
</protein>
<evidence type="ECO:0000259" key="5">
    <source>
        <dbReference type="PROSITE" id="PS50930"/>
    </source>
</evidence>
<dbReference type="SUPFAM" id="SSF52172">
    <property type="entry name" value="CheY-like"/>
    <property type="match status" value="1"/>
</dbReference>
<accession>F1T713</accession>
<dbReference type="InterPro" id="IPR001789">
    <property type="entry name" value="Sig_transdc_resp-reg_receiver"/>
</dbReference>
<dbReference type="Pfam" id="PF00072">
    <property type="entry name" value="Response_reg"/>
    <property type="match status" value="1"/>
</dbReference>
<dbReference type="Proteomes" id="UP000003860">
    <property type="component" value="Unassembled WGS sequence"/>
</dbReference>
<evidence type="ECO:0000313" key="7">
    <source>
        <dbReference type="Proteomes" id="UP000003860"/>
    </source>
</evidence>
<keyword evidence="3" id="KW-0597">Phosphoprotein</keyword>
<dbReference type="PANTHER" id="PTHR37299">
    <property type="entry name" value="TRANSCRIPTIONAL REGULATOR-RELATED"/>
    <property type="match status" value="1"/>
</dbReference>
<dbReference type="Gene3D" id="3.40.50.2300">
    <property type="match status" value="1"/>
</dbReference>
<sequence>MLRIAICDDMKEDRDSLKCVLATFMQSNKYEIQIKEYHDGNELLSENAQVLADFNLFFLDIFMGHSNGMEAAKALRNIDISAPIVFLTSSPDYALDSYDVEALSYLVKPIQPEKLKKALERFLKDYRPKSIFLGGKLFVLDDIVFAESNLKRVHIHFKDGTIVELREKLDTLEEQISGQHFIRCHQSYFVNLNYIKRIENETFITTLNTPVLIRKRDFPEIRKRYYDYLKAITGIGVSL</sequence>
<proteinExistence type="predicted"/>
<evidence type="ECO:0000313" key="6">
    <source>
        <dbReference type="EMBL" id="EGD49261.1"/>
    </source>
</evidence>
<dbReference type="AlphaFoldDB" id="F1T713"/>
<comment type="caution">
    <text evidence="6">The sequence shown here is derived from an EMBL/GenBank/DDBJ whole genome shotgun (WGS) entry which is preliminary data.</text>
</comment>
<dbReference type="Pfam" id="PF04397">
    <property type="entry name" value="LytTR"/>
    <property type="match status" value="1"/>
</dbReference>
<evidence type="ECO:0000259" key="4">
    <source>
        <dbReference type="PROSITE" id="PS50110"/>
    </source>
</evidence>
<dbReference type="InterPro" id="IPR007492">
    <property type="entry name" value="LytTR_DNA-bd_dom"/>
</dbReference>
<dbReference type="InterPro" id="IPR011006">
    <property type="entry name" value="CheY-like_superfamily"/>
</dbReference>
<reference evidence="6" key="2">
    <citation type="submission" date="2011-01" db="EMBL/GenBank/DDBJ databases">
        <title>The Non-contiguous Finished genome of Clostridium papyrosolvens.</title>
        <authorList>
            <person name="Lucas S."/>
            <person name="Copeland A."/>
            <person name="Lapidus A."/>
            <person name="Cheng J.-F."/>
            <person name="Goodwin L."/>
            <person name="Pitluck S."/>
            <person name="Misra M."/>
            <person name="Chertkov O."/>
            <person name="Detter J.C."/>
            <person name="Han C."/>
            <person name="Tapia R."/>
            <person name="Land M."/>
            <person name="Hauser L."/>
            <person name="Kyrpides N."/>
            <person name="Ivanova N."/>
            <person name="Pagani I."/>
            <person name="Mouttaki H."/>
            <person name="He Z."/>
            <person name="Zhou J."/>
            <person name="Hemme C.L."/>
            <person name="Woyke T."/>
        </authorList>
    </citation>
    <scope>NUCLEOTIDE SEQUENCE [LARGE SCALE GENOMIC DNA]</scope>
    <source>
        <strain evidence="6">DSM 2782</strain>
    </source>
</reference>